<dbReference type="GO" id="GO:0008757">
    <property type="term" value="F:S-adenosylmethionine-dependent methyltransferase activity"/>
    <property type="evidence" value="ECO:0007669"/>
    <property type="project" value="InterPro"/>
</dbReference>
<organism evidence="3 4">
    <name type="scientific">Streptomyces populi</name>
    <dbReference type="NCBI Taxonomy" id="2058924"/>
    <lineage>
        <taxon>Bacteria</taxon>
        <taxon>Bacillati</taxon>
        <taxon>Actinomycetota</taxon>
        <taxon>Actinomycetes</taxon>
        <taxon>Kitasatosporales</taxon>
        <taxon>Streptomycetaceae</taxon>
        <taxon>Streptomyces</taxon>
    </lineage>
</organism>
<evidence type="ECO:0000313" key="3">
    <source>
        <dbReference type="EMBL" id="PKT73733.1"/>
    </source>
</evidence>
<evidence type="ECO:0000259" key="2">
    <source>
        <dbReference type="Pfam" id="PF08241"/>
    </source>
</evidence>
<dbReference type="CDD" id="cd02440">
    <property type="entry name" value="AdoMet_MTases"/>
    <property type="match status" value="1"/>
</dbReference>
<feature type="region of interest" description="Disordered" evidence="1">
    <location>
        <begin position="1"/>
        <end position="21"/>
    </location>
</feature>
<accession>A0A2I0SV28</accession>
<comment type="caution">
    <text evidence="3">The sequence shown here is derived from an EMBL/GenBank/DDBJ whole genome shotgun (WGS) entry which is preliminary data.</text>
</comment>
<dbReference type="Gene3D" id="3.40.50.150">
    <property type="entry name" value="Vaccinia Virus protein VP39"/>
    <property type="match status" value="1"/>
</dbReference>
<dbReference type="Pfam" id="PF08241">
    <property type="entry name" value="Methyltransf_11"/>
    <property type="match status" value="1"/>
</dbReference>
<dbReference type="AlphaFoldDB" id="A0A2I0SV28"/>
<name>A0A2I0SV28_9ACTN</name>
<dbReference type="RefSeq" id="WP_103548431.1">
    <property type="nucleotide sequence ID" value="NZ_JBHJSK010000002.1"/>
</dbReference>
<dbReference type="InterPro" id="IPR029063">
    <property type="entry name" value="SAM-dependent_MTases_sf"/>
</dbReference>
<keyword evidence="4" id="KW-1185">Reference proteome</keyword>
<evidence type="ECO:0000256" key="1">
    <source>
        <dbReference type="SAM" id="MobiDB-lite"/>
    </source>
</evidence>
<dbReference type="GO" id="GO:0032259">
    <property type="term" value="P:methylation"/>
    <property type="evidence" value="ECO:0007669"/>
    <property type="project" value="UniProtKB-KW"/>
</dbReference>
<feature type="compositionally biased region" description="Polar residues" evidence="1">
    <location>
        <begin position="1"/>
        <end position="13"/>
    </location>
</feature>
<proteinExistence type="predicted"/>
<dbReference type="SUPFAM" id="SSF53335">
    <property type="entry name" value="S-adenosyl-L-methionine-dependent methyltransferases"/>
    <property type="match status" value="1"/>
</dbReference>
<protein>
    <submittedName>
        <fullName evidence="3">SAM-dependent methyltransferase</fullName>
    </submittedName>
</protein>
<gene>
    <name evidence="3" type="ORF">CW362_06670</name>
</gene>
<dbReference type="EMBL" id="PJOS01000008">
    <property type="protein sequence ID" value="PKT73733.1"/>
    <property type="molecule type" value="Genomic_DNA"/>
</dbReference>
<sequence>MRELVNTAQSQAWNGDEGRHWSDHHDRWNAINEGFDEPLLAAAGVGPEDRVLDVGCGTGSTTRLAARTAARGSALGLDLSGPMLDRARGLASEEGLANIGFERGDAQVHPLPEAVFDVAVSRFGIMFFADPVAAFGNIARALRPGGRLAFVCTADPARSEWALVYDAVSATPTSPPQASGDSAGPGMFSLADPVVVREVLTRAGFDGVRTEAVDALGNFGRDADDAAEHLLGSGPGRHLVELLDSADHGDGASRARAALSAALTPYEQGPGVLMRTGAWLVTAVRR</sequence>
<feature type="domain" description="Methyltransferase type 11" evidence="2">
    <location>
        <begin position="52"/>
        <end position="150"/>
    </location>
</feature>
<dbReference type="OrthoDB" id="9777638at2"/>
<dbReference type="PANTHER" id="PTHR43591">
    <property type="entry name" value="METHYLTRANSFERASE"/>
    <property type="match status" value="1"/>
</dbReference>
<dbReference type="PANTHER" id="PTHR43591:SF24">
    <property type="entry name" value="2-METHOXY-6-POLYPRENYL-1,4-BENZOQUINOL METHYLASE, MITOCHONDRIAL"/>
    <property type="match status" value="1"/>
</dbReference>
<dbReference type="Proteomes" id="UP000236178">
    <property type="component" value="Unassembled WGS sequence"/>
</dbReference>
<dbReference type="InterPro" id="IPR013216">
    <property type="entry name" value="Methyltransf_11"/>
</dbReference>
<keyword evidence="3" id="KW-0489">Methyltransferase</keyword>
<evidence type="ECO:0000313" key="4">
    <source>
        <dbReference type="Proteomes" id="UP000236178"/>
    </source>
</evidence>
<reference evidence="3 4" key="1">
    <citation type="submission" date="2017-12" db="EMBL/GenBank/DDBJ databases">
        <title>Streptomyces populusis sp. nov., a novel endophytic actinobacterium isolated from stems of Populus adenopoda Maxim.</title>
        <authorList>
            <person name="Wang Z."/>
        </authorList>
    </citation>
    <scope>NUCLEOTIDE SEQUENCE [LARGE SCALE GENOMIC DNA]</scope>
    <source>
        <strain evidence="3 4">A249</strain>
    </source>
</reference>
<keyword evidence="3" id="KW-0808">Transferase</keyword>